<dbReference type="Pfam" id="PF04542">
    <property type="entry name" value="Sigma70_r2"/>
    <property type="match status" value="1"/>
</dbReference>
<evidence type="ECO:0000256" key="3">
    <source>
        <dbReference type="ARBA" id="ARBA00023082"/>
    </source>
</evidence>
<keyword evidence="7" id="KW-0240">DNA-directed RNA polymerase</keyword>
<evidence type="ECO:0000256" key="1">
    <source>
        <dbReference type="ARBA" id="ARBA00010641"/>
    </source>
</evidence>
<evidence type="ECO:0000256" key="2">
    <source>
        <dbReference type="ARBA" id="ARBA00023015"/>
    </source>
</evidence>
<dbReference type="Pfam" id="PF08281">
    <property type="entry name" value="Sigma70_r4_2"/>
    <property type="match status" value="1"/>
</dbReference>
<comment type="caution">
    <text evidence="7">The sequence shown here is derived from an EMBL/GenBank/DDBJ whole genome shotgun (WGS) entry which is preliminary data.</text>
</comment>
<dbReference type="SUPFAM" id="SSF88946">
    <property type="entry name" value="Sigma2 domain of RNA polymerase sigma factors"/>
    <property type="match status" value="1"/>
</dbReference>
<keyword evidence="2" id="KW-0805">Transcription regulation</keyword>
<evidence type="ECO:0000259" key="5">
    <source>
        <dbReference type="Pfam" id="PF04542"/>
    </source>
</evidence>
<keyword evidence="3" id="KW-0731">Sigma factor</keyword>
<reference evidence="7 8" key="1">
    <citation type="submission" date="2019-07" db="EMBL/GenBank/DDBJ databases">
        <title>Whole genome shotgun sequence of Segetibacter aerophilus NBRC 106135.</title>
        <authorList>
            <person name="Hosoyama A."/>
            <person name="Uohara A."/>
            <person name="Ohji S."/>
            <person name="Ichikawa N."/>
        </authorList>
    </citation>
    <scope>NUCLEOTIDE SEQUENCE [LARGE SCALE GENOMIC DNA]</scope>
    <source>
        <strain evidence="7 8">NBRC 106135</strain>
    </source>
</reference>
<feature type="domain" description="RNA polymerase sigma-70 region 2" evidence="5">
    <location>
        <begin position="2"/>
        <end position="59"/>
    </location>
</feature>
<comment type="similarity">
    <text evidence="1">Belongs to the sigma-70 factor family. ECF subfamily.</text>
</comment>
<dbReference type="InterPro" id="IPR013325">
    <property type="entry name" value="RNA_pol_sigma_r2"/>
</dbReference>
<evidence type="ECO:0000256" key="4">
    <source>
        <dbReference type="ARBA" id="ARBA00023163"/>
    </source>
</evidence>
<dbReference type="GO" id="GO:0003677">
    <property type="term" value="F:DNA binding"/>
    <property type="evidence" value="ECO:0007669"/>
    <property type="project" value="InterPro"/>
</dbReference>
<dbReference type="InterPro" id="IPR007627">
    <property type="entry name" value="RNA_pol_sigma70_r2"/>
</dbReference>
<dbReference type="GO" id="GO:0006352">
    <property type="term" value="P:DNA-templated transcription initiation"/>
    <property type="evidence" value="ECO:0007669"/>
    <property type="project" value="InterPro"/>
</dbReference>
<evidence type="ECO:0000313" key="8">
    <source>
        <dbReference type="Proteomes" id="UP000321513"/>
    </source>
</evidence>
<dbReference type="EMBL" id="BJYT01000019">
    <property type="protein sequence ID" value="GEO11311.1"/>
    <property type="molecule type" value="Genomic_DNA"/>
</dbReference>
<name>A0A512BH62_9BACT</name>
<protein>
    <submittedName>
        <fullName evidence="7">DNA-directed RNA polymerase sigma-70 factor</fullName>
    </submittedName>
</protein>
<evidence type="ECO:0000313" key="7">
    <source>
        <dbReference type="EMBL" id="GEO11311.1"/>
    </source>
</evidence>
<keyword evidence="8" id="KW-1185">Reference proteome</keyword>
<sequence>MYAVCLKFFKKSIDAEDVLQEGFIKLFNNLHKYRGEGSFEGWVRRIFVNTAIQFYRVQKPASICAKDFEDVLPCFNASALDNLYEKDVIHTTQELSSGYRTVFNLYAVAGFSHKEISELLGISESTSKTQYLRAKASIRQMIGKRA</sequence>
<dbReference type="Gene3D" id="1.10.1740.10">
    <property type="match status" value="1"/>
</dbReference>
<dbReference type="Gene3D" id="1.10.10.10">
    <property type="entry name" value="Winged helix-like DNA-binding domain superfamily/Winged helix DNA-binding domain"/>
    <property type="match status" value="1"/>
</dbReference>
<dbReference type="PANTHER" id="PTHR43133">
    <property type="entry name" value="RNA POLYMERASE ECF-TYPE SIGMA FACTO"/>
    <property type="match status" value="1"/>
</dbReference>
<accession>A0A512BH62</accession>
<organism evidence="7 8">
    <name type="scientific">Segetibacter aerophilus</name>
    <dbReference type="NCBI Taxonomy" id="670293"/>
    <lineage>
        <taxon>Bacteria</taxon>
        <taxon>Pseudomonadati</taxon>
        <taxon>Bacteroidota</taxon>
        <taxon>Chitinophagia</taxon>
        <taxon>Chitinophagales</taxon>
        <taxon>Chitinophagaceae</taxon>
        <taxon>Segetibacter</taxon>
    </lineage>
</organism>
<gene>
    <name evidence="7" type="ORF">SAE01_38070</name>
</gene>
<feature type="domain" description="RNA polymerase sigma factor 70 region 4 type 2" evidence="6">
    <location>
        <begin position="91"/>
        <end position="136"/>
    </location>
</feature>
<evidence type="ECO:0000259" key="6">
    <source>
        <dbReference type="Pfam" id="PF08281"/>
    </source>
</evidence>
<dbReference type="Proteomes" id="UP000321513">
    <property type="component" value="Unassembled WGS sequence"/>
</dbReference>
<proteinExistence type="inferred from homology"/>
<dbReference type="InterPro" id="IPR039425">
    <property type="entry name" value="RNA_pol_sigma-70-like"/>
</dbReference>
<dbReference type="GO" id="GO:0016987">
    <property type="term" value="F:sigma factor activity"/>
    <property type="evidence" value="ECO:0007669"/>
    <property type="project" value="UniProtKB-KW"/>
</dbReference>
<dbReference type="NCBIfam" id="TIGR02937">
    <property type="entry name" value="sigma70-ECF"/>
    <property type="match status" value="1"/>
</dbReference>
<dbReference type="GO" id="GO:0000428">
    <property type="term" value="C:DNA-directed RNA polymerase complex"/>
    <property type="evidence" value="ECO:0007669"/>
    <property type="project" value="UniProtKB-KW"/>
</dbReference>
<dbReference type="InterPro" id="IPR013324">
    <property type="entry name" value="RNA_pol_sigma_r3/r4-like"/>
</dbReference>
<dbReference type="InterPro" id="IPR013249">
    <property type="entry name" value="RNA_pol_sigma70_r4_t2"/>
</dbReference>
<dbReference type="PANTHER" id="PTHR43133:SF46">
    <property type="entry name" value="RNA POLYMERASE SIGMA-70 FACTOR ECF SUBFAMILY"/>
    <property type="match status" value="1"/>
</dbReference>
<dbReference type="InterPro" id="IPR014284">
    <property type="entry name" value="RNA_pol_sigma-70_dom"/>
</dbReference>
<dbReference type="AlphaFoldDB" id="A0A512BH62"/>
<keyword evidence="4" id="KW-0804">Transcription</keyword>
<dbReference type="SUPFAM" id="SSF88659">
    <property type="entry name" value="Sigma3 and sigma4 domains of RNA polymerase sigma factors"/>
    <property type="match status" value="1"/>
</dbReference>
<dbReference type="InterPro" id="IPR036388">
    <property type="entry name" value="WH-like_DNA-bd_sf"/>
</dbReference>